<feature type="transmembrane region" description="Helical" evidence="1">
    <location>
        <begin position="146"/>
        <end position="163"/>
    </location>
</feature>
<name>A0ABT8WRF9_9FLAO</name>
<gene>
    <name evidence="2" type="ORF">Q4Q40_16375</name>
</gene>
<dbReference type="Proteomes" id="UP001176806">
    <property type="component" value="Unassembled WGS sequence"/>
</dbReference>
<keyword evidence="1" id="KW-0472">Membrane</keyword>
<accession>A0ABT8WRF9</accession>
<feature type="transmembrane region" description="Helical" evidence="1">
    <location>
        <begin position="43"/>
        <end position="62"/>
    </location>
</feature>
<keyword evidence="3" id="KW-1185">Reference proteome</keyword>
<keyword evidence="1" id="KW-0812">Transmembrane</keyword>
<organism evidence="2 3">
    <name type="scientific">Flavivirga jejuensis</name>
    <dbReference type="NCBI Taxonomy" id="870487"/>
    <lineage>
        <taxon>Bacteria</taxon>
        <taxon>Pseudomonadati</taxon>
        <taxon>Bacteroidota</taxon>
        <taxon>Flavobacteriia</taxon>
        <taxon>Flavobacteriales</taxon>
        <taxon>Flavobacteriaceae</taxon>
        <taxon>Flavivirga</taxon>
    </lineage>
</organism>
<keyword evidence="1" id="KW-1133">Transmembrane helix</keyword>
<feature type="transmembrane region" description="Helical" evidence="1">
    <location>
        <begin position="114"/>
        <end position="134"/>
    </location>
</feature>
<evidence type="ECO:0000313" key="2">
    <source>
        <dbReference type="EMBL" id="MDO5975772.1"/>
    </source>
</evidence>
<comment type="caution">
    <text evidence="2">The sequence shown here is derived from an EMBL/GenBank/DDBJ whole genome shotgun (WGS) entry which is preliminary data.</text>
</comment>
<feature type="transmembrane region" description="Helical" evidence="1">
    <location>
        <begin position="89"/>
        <end position="109"/>
    </location>
</feature>
<proteinExistence type="predicted"/>
<reference evidence="2" key="1">
    <citation type="submission" date="2023-07" db="EMBL/GenBank/DDBJ databases">
        <title>Two novel species in the genus Flavivirga.</title>
        <authorList>
            <person name="Kwon K."/>
        </authorList>
    </citation>
    <scope>NUCLEOTIDE SEQUENCE</scope>
    <source>
        <strain evidence="2">KACC 14158</strain>
    </source>
</reference>
<sequence length="200" mass="23957">MQSQFSEECCLWLKLQTLTTKMDNKQQKLTKDRDRYLQGNKSLVIGSIIATFIAIIPYLFYLHESVPQKQVWSTFLFDYDSKAWGDANFAMWVLTGKAIPLFLLFIWFFTCRHWWYHALLVPIAMYSYQIFDFFNSTIKYIDEFQLIYLIPVMAIIIPTIYLIRARIFNKINEATKSLQELEDEFKISPKNFWGKIKEYF</sequence>
<protein>
    <submittedName>
        <fullName evidence="2">Uncharacterized protein</fullName>
    </submittedName>
</protein>
<evidence type="ECO:0000313" key="3">
    <source>
        <dbReference type="Proteomes" id="UP001176806"/>
    </source>
</evidence>
<dbReference type="RefSeq" id="WP_303303004.1">
    <property type="nucleotide sequence ID" value="NZ_JAUOEL010000006.1"/>
</dbReference>
<evidence type="ECO:0000256" key="1">
    <source>
        <dbReference type="SAM" id="Phobius"/>
    </source>
</evidence>
<dbReference type="EMBL" id="JAUOEL010000006">
    <property type="protein sequence ID" value="MDO5975772.1"/>
    <property type="molecule type" value="Genomic_DNA"/>
</dbReference>